<keyword evidence="2" id="KW-1185">Reference proteome</keyword>
<evidence type="ECO:0000313" key="1">
    <source>
        <dbReference type="EMBL" id="KII73348.1"/>
    </source>
</evidence>
<dbReference type="Proteomes" id="UP000031668">
    <property type="component" value="Unassembled WGS sequence"/>
</dbReference>
<name>A0A0C2JV95_THEKT</name>
<dbReference type="GO" id="GO:0033353">
    <property type="term" value="P:S-adenosylmethionine cycle"/>
    <property type="evidence" value="ECO:0007669"/>
    <property type="project" value="TreeGrafter"/>
</dbReference>
<dbReference type="Pfam" id="PF05221">
    <property type="entry name" value="AdoHcyase"/>
    <property type="match status" value="1"/>
</dbReference>
<dbReference type="GO" id="GO:0005829">
    <property type="term" value="C:cytosol"/>
    <property type="evidence" value="ECO:0007669"/>
    <property type="project" value="TreeGrafter"/>
</dbReference>
<comment type="caution">
    <text evidence="1">The sequence shown here is derived from an EMBL/GenBank/DDBJ whole genome shotgun (WGS) entry which is preliminary data.</text>
</comment>
<dbReference type="OMA" id="RINCDGH"/>
<dbReference type="AlphaFoldDB" id="A0A0C2JV95"/>
<dbReference type="GO" id="GO:0004013">
    <property type="term" value="F:adenosylhomocysteinase activity"/>
    <property type="evidence" value="ECO:0007669"/>
    <property type="project" value="TreeGrafter"/>
</dbReference>
<proteinExistence type="predicted"/>
<dbReference type="Gene3D" id="3.40.50.1480">
    <property type="entry name" value="Adenosylhomocysteinase-like"/>
    <property type="match status" value="1"/>
</dbReference>
<dbReference type="InterPro" id="IPR042172">
    <property type="entry name" value="Adenosylhomocyst_ase-like_sf"/>
</dbReference>
<sequence length="144" mass="16170">MKDNVLLGNIGQYDLELDVEWILKNAVSHVPIGRQFDKYTFKSGKSVILLAQGRLVHLSCAEGHPCFVMSATFSNMFLAAIELFMSLPTKYPNGIHFLPKKLDEQIAKAHLVALGGKLTKLTQEQANYIGVPIDGPFKRDDYRY</sequence>
<dbReference type="InterPro" id="IPR036291">
    <property type="entry name" value="NAD(P)-bd_dom_sf"/>
</dbReference>
<dbReference type="PANTHER" id="PTHR23420">
    <property type="entry name" value="ADENOSYLHOMOCYSTEINASE"/>
    <property type="match status" value="1"/>
</dbReference>
<dbReference type="EMBL" id="JWZT01000877">
    <property type="protein sequence ID" value="KII73348.1"/>
    <property type="molecule type" value="Genomic_DNA"/>
</dbReference>
<protein>
    <submittedName>
        <fullName evidence="1">Adenosylhomocysteinase</fullName>
    </submittedName>
</protein>
<accession>A0A0C2JV95</accession>
<dbReference type="OrthoDB" id="10007170at2759"/>
<dbReference type="SUPFAM" id="SSF51735">
    <property type="entry name" value="NAD(P)-binding Rossmann-fold domains"/>
    <property type="match status" value="1"/>
</dbReference>
<dbReference type="PANTHER" id="PTHR23420:SF0">
    <property type="entry name" value="ADENOSYLHOMOCYSTEINASE"/>
    <property type="match status" value="1"/>
</dbReference>
<gene>
    <name evidence="1" type="ORF">RF11_02335</name>
</gene>
<reference evidence="1 2" key="1">
    <citation type="journal article" date="2014" name="Genome Biol. Evol.">
        <title>The genome of the myxosporean Thelohanellus kitauei shows adaptations to nutrient acquisition within its fish host.</title>
        <authorList>
            <person name="Yang Y."/>
            <person name="Xiong J."/>
            <person name="Zhou Z."/>
            <person name="Huo F."/>
            <person name="Miao W."/>
            <person name="Ran C."/>
            <person name="Liu Y."/>
            <person name="Zhang J."/>
            <person name="Feng J."/>
            <person name="Wang M."/>
            <person name="Wang M."/>
            <person name="Wang L."/>
            <person name="Yao B."/>
        </authorList>
    </citation>
    <scope>NUCLEOTIDE SEQUENCE [LARGE SCALE GENOMIC DNA]</scope>
    <source>
        <strain evidence="1">Wuqing</strain>
    </source>
</reference>
<organism evidence="1 2">
    <name type="scientific">Thelohanellus kitauei</name>
    <name type="common">Myxosporean</name>
    <dbReference type="NCBI Taxonomy" id="669202"/>
    <lineage>
        <taxon>Eukaryota</taxon>
        <taxon>Metazoa</taxon>
        <taxon>Cnidaria</taxon>
        <taxon>Myxozoa</taxon>
        <taxon>Myxosporea</taxon>
        <taxon>Bivalvulida</taxon>
        <taxon>Platysporina</taxon>
        <taxon>Myxobolidae</taxon>
        <taxon>Thelohanellus</taxon>
    </lineage>
</organism>
<dbReference type="SUPFAM" id="SSF52283">
    <property type="entry name" value="Formate/glycerate dehydrogenase catalytic domain-like"/>
    <property type="match status" value="1"/>
</dbReference>
<dbReference type="InterPro" id="IPR000043">
    <property type="entry name" value="Adenosylhomocysteinase-like"/>
</dbReference>
<evidence type="ECO:0000313" key="2">
    <source>
        <dbReference type="Proteomes" id="UP000031668"/>
    </source>
</evidence>